<dbReference type="SUPFAM" id="SSF53067">
    <property type="entry name" value="Actin-like ATPase domain"/>
    <property type="match status" value="2"/>
</dbReference>
<feature type="compositionally biased region" description="Basic and acidic residues" evidence="10">
    <location>
        <begin position="920"/>
        <end position="940"/>
    </location>
</feature>
<evidence type="ECO:0000256" key="4">
    <source>
        <dbReference type="ARBA" id="ARBA00022741"/>
    </source>
</evidence>
<dbReference type="GO" id="GO:0030968">
    <property type="term" value="P:endoplasmic reticulum unfolded protein response"/>
    <property type="evidence" value="ECO:0007669"/>
    <property type="project" value="TreeGrafter"/>
</dbReference>
<evidence type="ECO:0000256" key="5">
    <source>
        <dbReference type="ARBA" id="ARBA00022824"/>
    </source>
</evidence>
<evidence type="ECO:0000256" key="8">
    <source>
        <dbReference type="ARBA" id="ARBA00040503"/>
    </source>
</evidence>
<keyword evidence="3 11" id="KW-0732">Signal</keyword>
<evidence type="ECO:0000256" key="3">
    <source>
        <dbReference type="ARBA" id="ARBA00022729"/>
    </source>
</evidence>
<proteinExistence type="inferred from homology"/>
<reference evidence="13" key="1">
    <citation type="submission" date="2017-01" db="EMBL/GenBank/DDBJ databases">
        <title>Comparative genomics of anhydrobiosis in the tardigrade Hypsibius dujardini.</title>
        <authorList>
            <person name="Yoshida Y."/>
            <person name="Koutsovoulos G."/>
            <person name="Laetsch D."/>
            <person name="Stevens L."/>
            <person name="Kumar S."/>
            <person name="Horikawa D."/>
            <person name="Ishino K."/>
            <person name="Komine S."/>
            <person name="Tomita M."/>
            <person name="Blaxter M."/>
            <person name="Arakawa K."/>
        </authorList>
    </citation>
    <scope>NUCLEOTIDE SEQUENCE [LARGE SCALE GENOMIC DNA]</scope>
    <source>
        <strain evidence="13">Z151</strain>
    </source>
</reference>
<dbReference type="PROSITE" id="PS01036">
    <property type="entry name" value="HSP70_3"/>
    <property type="match status" value="1"/>
</dbReference>
<feature type="signal peptide" evidence="11">
    <location>
        <begin position="1"/>
        <end position="23"/>
    </location>
</feature>
<accession>A0A1W0XAC7</accession>
<keyword evidence="9" id="KW-0175">Coiled coil</keyword>
<dbReference type="AlphaFoldDB" id="A0A1W0XAC7"/>
<dbReference type="OrthoDB" id="10262720at2759"/>
<dbReference type="Gene3D" id="3.90.640.10">
    <property type="entry name" value="Actin, Chain A, domain 4"/>
    <property type="match status" value="1"/>
</dbReference>
<evidence type="ECO:0000256" key="11">
    <source>
        <dbReference type="SAM" id="SignalP"/>
    </source>
</evidence>
<feature type="compositionally biased region" description="Basic and acidic residues" evidence="10">
    <location>
        <begin position="856"/>
        <end position="870"/>
    </location>
</feature>
<dbReference type="InterPro" id="IPR018181">
    <property type="entry name" value="Heat_shock_70_CS"/>
</dbReference>
<evidence type="ECO:0000256" key="1">
    <source>
        <dbReference type="ARBA" id="ARBA00004319"/>
    </source>
</evidence>
<dbReference type="FunFam" id="3.90.640.10:FF:000004">
    <property type="entry name" value="Heat shock 70 kDa protein 4"/>
    <property type="match status" value="1"/>
</dbReference>
<feature type="region of interest" description="Disordered" evidence="10">
    <location>
        <begin position="855"/>
        <end position="989"/>
    </location>
</feature>
<dbReference type="Gene3D" id="2.60.34.10">
    <property type="entry name" value="Substrate Binding Domain Of DNAk, Chain A, domain 1"/>
    <property type="match status" value="1"/>
</dbReference>
<name>A0A1W0XAC7_HYPEX</name>
<comment type="subcellular location">
    <subcellularLocation>
        <location evidence="1">Endoplasmic reticulum lumen</location>
    </subcellularLocation>
</comment>
<dbReference type="GO" id="GO:0034663">
    <property type="term" value="C:endoplasmic reticulum chaperone complex"/>
    <property type="evidence" value="ECO:0007669"/>
    <property type="project" value="TreeGrafter"/>
</dbReference>
<keyword evidence="13" id="KW-1185">Reference proteome</keyword>
<keyword evidence="5" id="KW-0256">Endoplasmic reticulum</keyword>
<evidence type="ECO:0000256" key="10">
    <source>
        <dbReference type="SAM" id="MobiDB-lite"/>
    </source>
</evidence>
<dbReference type="PRINTS" id="PR00301">
    <property type="entry name" value="HEATSHOCK70"/>
</dbReference>
<feature type="chain" id="PRO_5012370760" description="Hypoxia up-regulated protein 1" evidence="11">
    <location>
        <begin position="24"/>
        <end position="989"/>
    </location>
</feature>
<dbReference type="InterPro" id="IPR043129">
    <property type="entry name" value="ATPase_NBD"/>
</dbReference>
<dbReference type="GO" id="GO:0140662">
    <property type="term" value="F:ATP-dependent protein folding chaperone"/>
    <property type="evidence" value="ECO:0007669"/>
    <property type="project" value="InterPro"/>
</dbReference>
<feature type="compositionally biased region" description="Basic and acidic residues" evidence="10">
    <location>
        <begin position="891"/>
        <end position="909"/>
    </location>
</feature>
<keyword evidence="7" id="KW-0143">Chaperone</keyword>
<evidence type="ECO:0000256" key="6">
    <source>
        <dbReference type="ARBA" id="ARBA00022840"/>
    </source>
</evidence>
<evidence type="ECO:0000256" key="2">
    <source>
        <dbReference type="ARBA" id="ARBA00007381"/>
    </source>
</evidence>
<dbReference type="InterPro" id="IPR013126">
    <property type="entry name" value="Hsp_70_fam"/>
</dbReference>
<feature type="compositionally biased region" description="Basic and acidic residues" evidence="10">
    <location>
        <begin position="946"/>
        <end position="989"/>
    </location>
</feature>
<gene>
    <name evidence="12" type="ORF">BV898_01892</name>
</gene>
<evidence type="ECO:0000313" key="12">
    <source>
        <dbReference type="EMBL" id="OQV24354.1"/>
    </source>
</evidence>
<dbReference type="Gene3D" id="3.30.420.40">
    <property type="match status" value="2"/>
</dbReference>
<comment type="caution">
    <text evidence="12">The sequence shown here is derived from an EMBL/GenBank/DDBJ whole genome shotgun (WGS) entry which is preliminary data.</text>
</comment>
<dbReference type="GO" id="GO:0005524">
    <property type="term" value="F:ATP binding"/>
    <property type="evidence" value="ECO:0007669"/>
    <property type="project" value="UniProtKB-KW"/>
</dbReference>
<dbReference type="Gene3D" id="3.30.30.30">
    <property type="match status" value="1"/>
</dbReference>
<organism evidence="12 13">
    <name type="scientific">Hypsibius exemplaris</name>
    <name type="common">Freshwater tardigrade</name>
    <dbReference type="NCBI Taxonomy" id="2072580"/>
    <lineage>
        <taxon>Eukaryota</taxon>
        <taxon>Metazoa</taxon>
        <taxon>Ecdysozoa</taxon>
        <taxon>Tardigrada</taxon>
        <taxon>Eutardigrada</taxon>
        <taxon>Parachela</taxon>
        <taxon>Hypsibioidea</taxon>
        <taxon>Hypsibiidae</taxon>
        <taxon>Hypsibius</taxon>
    </lineage>
</organism>
<keyword evidence="6" id="KW-0067">ATP-binding</keyword>
<feature type="region of interest" description="Disordered" evidence="10">
    <location>
        <begin position="656"/>
        <end position="678"/>
    </location>
</feature>
<evidence type="ECO:0000256" key="7">
    <source>
        <dbReference type="ARBA" id="ARBA00023186"/>
    </source>
</evidence>
<dbReference type="InterPro" id="IPR029048">
    <property type="entry name" value="HSP70_C_sf"/>
</dbReference>
<feature type="compositionally biased region" description="Polar residues" evidence="10">
    <location>
        <begin position="572"/>
        <end position="592"/>
    </location>
</feature>
<dbReference type="Gene3D" id="1.20.1270.10">
    <property type="match status" value="1"/>
</dbReference>
<sequence length="989" mass="110254">MESRTRVWLFLFCFGLAWRSSAALATMSIDLSSEYLKIAIVKPGVPMEIVLNTESHRKTPLAVAIRNGERTFGDAALGTCVRSPKSCFVFFLDLLGKNTSHPLVKLYQERFPQYDLVDDPVSGRAVFKLDDGTFFAPEELLAMILKYARGLAEKYAEQPISDAVIAIPPFYTQIERISINYAAKMAGLTVLQLLNDNTAAALNYGVFRRKEMNATMQYIMLYDMGSTSTTATIIGYHVTKLKDTDGKSAETAQLVIKGVGYDRTLGGLEIDLRLRKFFVEKFQEKTKKNAAKNPGALVKLLKEAARVKRVLSANNEHQAQVEGLMDDVDFSTKITRAELESMCSDVFARIPAIIEQALMSANIGGDEIQQVIVLGGGTRIPKVQEELLKAVRRKELGKNLNSDEAIALGAVYQAAHLSKGFRVMTLDLVDTTIFPIVVEFERGSSSNSDSDEATNKLVKRVLFARSNGYPLRKVLTFPKHTTDFEFSVRYADYDFLSAAEQSYIGNSLQFKIGLQGVTDAFAKHADKRPKGVKTHFRVDQSGLFFLEQAEASFEYEKEEEVPSTIEKLGQSISNFFSGSPDNSTTTSENATQPEAPGQEINAATGVEAKENATTGNGTEPAGKVFSVTLVNKTMTVKEKLKDTITRLDLAVYPEKTRDESKKRLREMDEKDQEKQEREKARNILETYVFDIQDKLYQPTYEKASTEEEREVVLKSFREASEWLEEEAAIQTAAIYKKKLRGLEDAMKDIADRVSEAEKRPRVLADLDKHLNTSRTFLELAKNASSGGIFSDTETGVLEKLVADTEEWIETNVKLQEAAPANVAPLFRVLDVVEKIRALDREVKYMINKAKIGKPKVKPETVKKEKKKKADNFTVIGDEPVDGESTPANGTEESKPEQEYTFKTDEELAQEKSAGGQDGDSSDKTDEGTSEKDAEAPQLEKEAEEVPVDKDMEEAARIFADLDAKKAARDQKSKPKREKESRSTTHSPEL</sequence>
<evidence type="ECO:0000256" key="9">
    <source>
        <dbReference type="SAM" id="Coils"/>
    </source>
</evidence>
<dbReference type="PANTHER" id="PTHR45639">
    <property type="entry name" value="HSC70CB, ISOFORM G-RELATED"/>
    <property type="match status" value="1"/>
</dbReference>
<dbReference type="Pfam" id="PF00012">
    <property type="entry name" value="HSP70"/>
    <property type="match status" value="1"/>
</dbReference>
<dbReference type="GO" id="GO:0005788">
    <property type="term" value="C:endoplasmic reticulum lumen"/>
    <property type="evidence" value="ECO:0007669"/>
    <property type="project" value="UniProtKB-SubCell"/>
</dbReference>
<comment type="similarity">
    <text evidence="2">Belongs to the heat shock protein 70 family.</text>
</comment>
<feature type="region of interest" description="Disordered" evidence="10">
    <location>
        <begin position="572"/>
        <end position="596"/>
    </location>
</feature>
<dbReference type="CDD" id="cd10230">
    <property type="entry name" value="ASKHA_NBD_HSP70_HYOU1"/>
    <property type="match status" value="1"/>
</dbReference>
<dbReference type="InterPro" id="IPR029047">
    <property type="entry name" value="HSP70_peptide-bd_sf"/>
</dbReference>
<protein>
    <recommendedName>
        <fullName evidence="8">Hypoxia up-regulated protein 1</fullName>
    </recommendedName>
</protein>
<dbReference type="EMBL" id="MTYJ01000007">
    <property type="protein sequence ID" value="OQV24354.1"/>
    <property type="molecule type" value="Genomic_DNA"/>
</dbReference>
<dbReference type="SUPFAM" id="SSF100934">
    <property type="entry name" value="Heat shock protein 70kD (HSP70), C-terminal subdomain"/>
    <property type="match status" value="1"/>
</dbReference>
<dbReference type="FunFam" id="3.30.30.30:FF:000004">
    <property type="entry name" value="hypoxia up-regulated protein 1"/>
    <property type="match status" value="1"/>
</dbReference>
<evidence type="ECO:0000313" key="13">
    <source>
        <dbReference type="Proteomes" id="UP000192578"/>
    </source>
</evidence>
<feature type="coiled-coil region" evidence="9">
    <location>
        <begin position="732"/>
        <end position="759"/>
    </location>
</feature>
<dbReference type="PANTHER" id="PTHR45639:SF3">
    <property type="entry name" value="HYPOXIA UP-REGULATED PROTEIN 1"/>
    <property type="match status" value="1"/>
</dbReference>
<dbReference type="Proteomes" id="UP000192578">
    <property type="component" value="Unassembled WGS sequence"/>
</dbReference>
<keyword evidence="4" id="KW-0547">Nucleotide-binding</keyword>